<keyword evidence="5" id="KW-1185">Reference proteome</keyword>
<dbReference type="Pfam" id="PF00445">
    <property type="entry name" value="Ribonuclease_T2"/>
    <property type="match status" value="1"/>
</dbReference>
<dbReference type="InterPro" id="IPR001568">
    <property type="entry name" value="RNase_T2-like"/>
</dbReference>
<evidence type="ECO:0000256" key="1">
    <source>
        <dbReference type="ARBA" id="ARBA00007469"/>
    </source>
</evidence>
<name>A0ABW4MKB5_9SPHN</name>
<evidence type="ECO:0000313" key="4">
    <source>
        <dbReference type="EMBL" id="MFD1767992.1"/>
    </source>
</evidence>
<comment type="caution">
    <text evidence="4">The sequence shown here is derived from an EMBL/GenBank/DDBJ whole genome shotgun (WGS) entry which is preliminary data.</text>
</comment>
<evidence type="ECO:0000256" key="2">
    <source>
        <dbReference type="RuleBase" id="RU004328"/>
    </source>
</evidence>
<comment type="similarity">
    <text evidence="1 2">Belongs to the RNase T2 family.</text>
</comment>
<feature type="signal peptide" evidence="3">
    <location>
        <begin position="1"/>
        <end position="26"/>
    </location>
</feature>
<dbReference type="PROSITE" id="PS00531">
    <property type="entry name" value="RNASE_T2_2"/>
    <property type="match status" value="1"/>
</dbReference>
<dbReference type="Proteomes" id="UP001597215">
    <property type="component" value="Unassembled WGS sequence"/>
</dbReference>
<reference evidence="5" key="1">
    <citation type="journal article" date="2019" name="Int. J. Syst. Evol. Microbiol.">
        <title>The Global Catalogue of Microorganisms (GCM) 10K type strain sequencing project: providing services to taxonomists for standard genome sequencing and annotation.</title>
        <authorList>
            <consortium name="The Broad Institute Genomics Platform"/>
            <consortium name="The Broad Institute Genome Sequencing Center for Infectious Disease"/>
            <person name="Wu L."/>
            <person name="Ma J."/>
        </authorList>
    </citation>
    <scope>NUCLEOTIDE SEQUENCE [LARGE SCALE GENOMIC DNA]</scope>
    <source>
        <strain evidence="5">CGMCC 1.12449</strain>
    </source>
</reference>
<dbReference type="PANTHER" id="PTHR11240">
    <property type="entry name" value="RIBONUCLEASE T2"/>
    <property type="match status" value="1"/>
</dbReference>
<evidence type="ECO:0000313" key="5">
    <source>
        <dbReference type="Proteomes" id="UP001597215"/>
    </source>
</evidence>
<protein>
    <submittedName>
        <fullName evidence="4">Ribonuclease T</fullName>
    </submittedName>
</protein>
<dbReference type="Gene3D" id="3.90.730.10">
    <property type="entry name" value="Ribonuclease T2-like"/>
    <property type="match status" value="1"/>
</dbReference>
<dbReference type="PROSITE" id="PS00530">
    <property type="entry name" value="RNASE_T2_1"/>
    <property type="match status" value="1"/>
</dbReference>
<proteinExistence type="inferred from homology"/>
<evidence type="ECO:0000256" key="3">
    <source>
        <dbReference type="SAM" id="SignalP"/>
    </source>
</evidence>
<organism evidence="4 5">
    <name type="scientific">Sphingorhabdus buctiana</name>
    <dbReference type="NCBI Taxonomy" id="1508805"/>
    <lineage>
        <taxon>Bacteria</taxon>
        <taxon>Pseudomonadati</taxon>
        <taxon>Pseudomonadota</taxon>
        <taxon>Alphaproteobacteria</taxon>
        <taxon>Sphingomonadales</taxon>
        <taxon>Sphingomonadaceae</taxon>
        <taxon>Sphingorhabdus</taxon>
    </lineage>
</organism>
<dbReference type="SUPFAM" id="SSF55895">
    <property type="entry name" value="Ribonuclease Rh-like"/>
    <property type="match status" value="1"/>
</dbReference>
<sequence length="246" mass="27463">MWSRLALALPALALLATSAPPQPALAQAWQCRAPANLSRPTPEYPDKGEVRRTPITGYVLALSWSREHCRGRKNDPADALQCGKAMGEFGFILHGLWPQGSGSNHPQWCRKAEPLSRKVVAENICMTPSVRLLQHEWAKHGTCMARKPETYFGAARLLFNALEFPDMDRLSREGEREGTLTAGRLAEEFALHNDGLPESAIRIQTNRRGWLEEVRICLDRKFKPKACAPSNRSASAKAQIKIWRGS</sequence>
<gene>
    <name evidence="4" type="ORF">ACFSAG_14190</name>
</gene>
<dbReference type="InterPro" id="IPR036430">
    <property type="entry name" value="RNase_T2-like_sf"/>
</dbReference>
<keyword evidence="3" id="KW-0732">Signal</keyword>
<dbReference type="PANTHER" id="PTHR11240:SF22">
    <property type="entry name" value="RIBONUCLEASE T2"/>
    <property type="match status" value="1"/>
</dbReference>
<accession>A0ABW4MKB5</accession>
<feature type="chain" id="PRO_5046676073" evidence="3">
    <location>
        <begin position="27"/>
        <end position="246"/>
    </location>
</feature>
<dbReference type="EMBL" id="JBHUEL010000011">
    <property type="protein sequence ID" value="MFD1767992.1"/>
    <property type="molecule type" value="Genomic_DNA"/>
</dbReference>
<dbReference type="InterPro" id="IPR033130">
    <property type="entry name" value="RNase_T2_His_AS_2"/>
</dbReference>
<dbReference type="InterPro" id="IPR018188">
    <property type="entry name" value="RNase_T2_His_AS_1"/>
</dbReference>